<accession>A0A6I4I371</accession>
<dbReference type="OrthoDB" id="9780310at2"/>
<dbReference type="AlphaFoldDB" id="A0A6I4I371"/>
<dbReference type="InterPro" id="IPR036520">
    <property type="entry name" value="UPF0759_sf"/>
</dbReference>
<dbReference type="PANTHER" id="PTHR30348:SF4">
    <property type="entry name" value="DUF72 DOMAIN-CONTAINING PROTEIN"/>
    <property type="match status" value="1"/>
</dbReference>
<dbReference type="InterPro" id="IPR002763">
    <property type="entry name" value="DUF72"/>
</dbReference>
<dbReference type="SUPFAM" id="SSF117396">
    <property type="entry name" value="TM1631-like"/>
    <property type="match status" value="1"/>
</dbReference>
<keyword evidence="2" id="KW-1185">Reference proteome</keyword>
<organism evidence="1 2">
    <name type="scientific">Mucilaginibacter aquatilis</name>
    <dbReference type="NCBI Taxonomy" id="1517760"/>
    <lineage>
        <taxon>Bacteria</taxon>
        <taxon>Pseudomonadati</taxon>
        <taxon>Bacteroidota</taxon>
        <taxon>Sphingobacteriia</taxon>
        <taxon>Sphingobacteriales</taxon>
        <taxon>Sphingobacteriaceae</taxon>
        <taxon>Mucilaginibacter</taxon>
    </lineage>
</organism>
<gene>
    <name evidence="1" type="ORF">GO816_00430</name>
</gene>
<dbReference type="RefSeq" id="WP_157539385.1">
    <property type="nucleotide sequence ID" value="NZ_WQLA01000001.1"/>
</dbReference>
<proteinExistence type="predicted"/>
<dbReference type="Proteomes" id="UP000434850">
    <property type="component" value="Unassembled WGS sequence"/>
</dbReference>
<evidence type="ECO:0000313" key="2">
    <source>
        <dbReference type="Proteomes" id="UP000434850"/>
    </source>
</evidence>
<dbReference type="EMBL" id="WQLA01000001">
    <property type="protein sequence ID" value="MVN89585.1"/>
    <property type="molecule type" value="Genomic_DNA"/>
</dbReference>
<dbReference type="Gene3D" id="3.20.20.410">
    <property type="entry name" value="Protein of unknown function UPF0759"/>
    <property type="match status" value="1"/>
</dbReference>
<sequence length="240" mass="27975">MKWHIGCSGFYYKHWKGEFYPADLPQKSWFEHYCKHFNTLELNGTFYSFPKPLSLKRWYDESPADFSFAVKAHRGITHYKRFNDIHERVSDFYELIKNGLSDKLGAVLFQLPPSFAYSDERLKSIVTSLNPSFNNVVELRHNSWWIPEVYDEFTKGNISFCGMSHPDLPDDVIATTSDLYYRLHGNRQLYTSQYTHDELMQLVKHVEATGANQCYIYFNNDIGAAAVKNALELIKLTGAR</sequence>
<comment type="caution">
    <text evidence="1">The sequence shown here is derived from an EMBL/GenBank/DDBJ whole genome shotgun (WGS) entry which is preliminary data.</text>
</comment>
<dbReference type="PANTHER" id="PTHR30348">
    <property type="entry name" value="UNCHARACTERIZED PROTEIN YECE"/>
    <property type="match status" value="1"/>
</dbReference>
<dbReference type="Pfam" id="PF01904">
    <property type="entry name" value="DUF72"/>
    <property type="match status" value="1"/>
</dbReference>
<reference evidence="1 2" key="1">
    <citation type="submission" date="2019-12" db="EMBL/GenBank/DDBJ databases">
        <title>Mucilaginibacter sp. HME9299 genome sequencing and assembly.</title>
        <authorList>
            <person name="Kang H."/>
            <person name="Kim H."/>
            <person name="Joh K."/>
        </authorList>
    </citation>
    <scope>NUCLEOTIDE SEQUENCE [LARGE SCALE GENOMIC DNA]</scope>
    <source>
        <strain evidence="1 2">HME9299</strain>
    </source>
</reference>
<protein>
    <submittedName>
        <fullName evidence="1">DUF72 domain-containing protein</fullName>
    </submittedName>
</protein>
<name>A0A6I4I371_9SPHI</name>
<evidence type="ECO:0000313" key="1">
    <source>
        <dbReference type="EMBL" id="MVN89585.1"/>
    </source>
</evidence>